<dbReference type="RefSeq" id="WP_234987832.1">
    <property type="nucleotide sequence ID" value="NZ_FOAH01000001.1"/>
</dbReference>
<dbReference type="Gene3D" id="1.10.287.950">
    <property type="entry name" value="Methyl-accepting chemotaxis protein"/>
    <property type="match status" value="1"/>
</dbReference>
<comment type="subcellular location">
    <subcellularLocation>
        <location evidence="1">Cell membrane</location>
        <topology evidence="1">Multi-pass membrane protein</topology>
    </subcellularLocation>
</comment>
<keyword evidence="6 9" id="KW-0472">Membrane</keyword>
<dbReference type="PANTHER" id="PTHR32089">
    <property type="entry name" value="METHYL-ACCEPTING CHEMOTAXIS PROTEIN MCPB"/>
    <property type="match status" value="1"/>
</dbReference>
<dbReference type="STRING" id="1073423.SAMN04488700_1174"/>
<gene>
    <name evidence="11" type="ORF">SAMN04488700_1174</name>
</gene>
<keyword evidence="7 8" id="KW-0807">Transducer</keyword>
<evidence type="ECO:0000259" key="10">
    <source>
        <dbReference type="PROSITE" id="PS50111"/>
    </source>
</evidence>
<dbReference type="SMART" id="SM00283">
    <property type="entry name" value="MA"/>
    <property type="match status" value="1"/>
</dbReference>
<evidence type="ECO:0000256" key="7">
    <source>
        <dbReference type="ARBA" id="ARBA00023224"/>
    </source>
</evidence>
<proteinExistence type="predicted"/>
<dbReference type="InterPro" id="IPR033479">
    <property type="entry name" value="dCache_1"/>
</dbReference>
<dbReference type="GO" id="GO:0005886">
    <property type="term" value="C:plasma membrane"/>
    <property type="evidence" value="ECO:0007669"/>
    <property type="project" value="UniProtKB-SubCell"/>
</dbReference>
<dbReference type="InterPro" id="IPR029151">
    <property type="entry name" value="Sensor-like_sf"/>
</dbReference>
<dbReference type="PANTHER" id="PTHR32089:SF114">
    <property type="entry name" value="METHYL-ACCEPTING CHEMOTAXIS PROTEIN MCPB"/>
    <property type="match status" value="1"/>
</dbReference>
<evidence type="ECO:0000256" key="5">
    <source>
        <dbReference type="ARBA" id="ARBA00022989"/>
    </source>
</evidence>
<dbReference type="Gene3D" id="3.30.450.20">
    <property type="entry name" value="PAS domain"/>
    <property type="match status" value="1"/>
</dbReference>
<evidence type="ECO:0000256" key="6">
    <source>
        <dbReference type="ARBA" id="ARBA00023136"/>
    </source>
</evidence>
<dbReference type="GO" id="GO:0007165">
    <property type="term" value="P:signal transduction"/>
    <property type="evidence" value="ECO:0007669"/>
    <property type="project" value="UniProtKB-KW"/>
</dbReference>
<evidence type="ECO:0000256" key="2">
    <source>
        <dbReference type="ARBA" id="ARBA00022475"/>
    </source>
</evidence>
<evidence type="ECO:0000256" key="4">
    <source>
        <dbReference type="ARBA" id="ARBA00022692"/>
    </source>
</evidence>
<evidence type="ECO:0000313" key="11">
    <source>
        <dbReference type="EMBL" id="SMH30387.1"/>
    </source>
</evidence>
<feature type="domain" description="Methyl-accepting transducer" evidence="10">
    <location>
        <begin position="415"/>
        <end position="672"/>
    </location>
</feature>
<dbReference type="InterPro" id="IPR004089">
    <property type="entry name" value="MCPsignal_dom"/>
</dbReference>
<keyword evidence="12" id="KW-1185">Reference proteome</keyword>
<name>A0A1X7N1V0_9LACT</name>
<keyword evidence="5 9" id="KW-1133">Transmembrane helix</keyword>
<dbReference type="EMBL" id="FXBJ01000002">
    <property type="protein sequence ID" value="SMH30387.1"/>
    <property type="molecule type" value="Genomic_DNA"/>
</dbReference>
<dbReference type="CDD" id="cd12913">
    <property type="entry name" value="PDC1_MCP_like"/>
    <property type="match status" value="1"/>
</dbReference>
<evidence type="ECO:0000256" key="3">
    <source>
        <dbReference type="ARBA" id="ARBA00022500"/>
    </source>
</evidence>
<protein>
    <submittedName>
        <fullName evidence="11">Methyl-accepting chemotaxis sensory transducer with Cache sensor</fullName>
    </submittedName>
</protein>
<reference evidence="11 12" key="1">
    <citation type="submission" date="2017-04" db="EMBL/GenBank/DDBJ databases">
        <authorList>
            <person name="Afonso C.L."/>
            <person name="Miller P.J."/>
            <person name="Scott M.A."/>
            <person name="Spackman E."/>
            <person name="Goraichik I."/>
            <person name="Dimitrov K.M."/>
            <person name="Suarez D.L."/>
            <person name="Swayne D.E."/>
        </authorList>
    </citation>
    <scope>NUCLEOTIDE SEQUENCE [LARGE SCALE GENOMIC DNA]</scope>
    <source>
        <strain evidence="11 12">LMG26642</strain>
    </source>
</reference>
<dbReference type="PROSITE" id="PS50111">
    <property type="entry name" value="CHEMOTAXIS_TRANSDUC_2"/>
    <property type="match status" value="1"/>
</dbReference>
<keyword evidence="4 9" id="KW-0812">Transmembrane</keyword>
<dbReference type="AlphaFoldDB" id="A0A1X7N1V0"/>
<evidence type="ECO:0000256" key="8">
    <source>
        <dbReference type="PROSITE-ProRule" id="PRU00284"/>
    </source>
</evidence>
<evidence type="ECO:0000256" key="9">
    <source>
        <dbReference type="SAM" id="Phobius"/>
    </source>
</evidence>
<dbReference type="Pfam" id="PF00015">
    <property type="entry name" value="MCPsignal"/>
    <property type="match status" value="1"/>
</dbReference>
<dbReference type="Proteomes" id="UP000193435">
    <property type="component" value="Unassembled WGS sequence"/>
</dbReference>
<keyword evidence="2" id="KW-1003">Cell membrane</keyword>
<dbReference type="SUPFAM" id="SSF58104">
    <property type="entry name" value="Methyl-accepting chemotaxis protein (MCP) signaling domain"/>
    <property type="match status" value="1"/>
</dbReference>
<dbReference type="GO" id="GO:0006935">
    <property type="term" value="P:chemotaxis"/>
    <property type="evidence" value="ECO:0007669"/>
    <property type="project" value="UniProtKB-KW"/>
</dbReference>
<sequence>MVRKNKKSTVRKKSIGMKVGLTLFLLFIIPVIIVLSATTINTRNSITKRIEASGKSTTTQVANQFEWAGQELEDTIEALAQNPNFRYTEKGPEKNDAILEDLKLAKASGLYIADAYYAPIEGGLIREEAIENFDSASRVWFQRAVERRGAIFWTEPYTDQVTGEISLTISKAIIKESEIIGVIGLDLSLENLTKLITSSQVGTTGEIFVLSDKGSYLISRDQEKIGKDVSNKPIFKEVDDQFGFISDKTFNKDIQTYYKKVSRLGVIIYGAVHSGEMAEENQASIRSGLIVTMLSFVVALIVALLFTLIIKRIANTIISAFTRVEQGDLTVQMTHSDITIMPKMKWLERFKTNSKKTSKVASKPVIEKEINANGDELSQIAFSFNRMVKNYKAIVGEIKKNSQTILDMTLSLTEISKQTTSATEEVSETISGIAEATGIQTQDTEETANKMDELSTILAGVEESVQKIGQSADDTTVANGLNSEKMFDVYENWQANIQMMLQLTESINAVDEDIQSIENISKAISGISAQTNLLALNASIEAARAGESGRGFAVVADEVRKLAEQSAQSTRSITDIIKTVQKSSQTMIAKMSESFEESEKQTKTIDEAIDAANTVTDQMDILVENIINVVGLSSQIESKKDDTIASVENIAASAQENSAGTEQVSANAEEILATMEEFSANIYDLDNIAKKLADGTSQFKLE</sequence>
<keyword evidence="3" id="KW-0145">Chemotaxis</keyword>
<dbReference type="SUPFAM" id="SSF103190">
    <property type="entry name" value="Sensory domain-like"/>
    <property type="match status" value="1"/>
</dbReference>
<accession>A0A1X7N1V0</accession>
<evidence type="ECO:0000256" key="1">
    <source>
        <dbReference type="ARBA" id="ARBA00004651"/>
    </source>
</evidence>
<feature type="transmembrane region" description="Helical" evidence="9">
    <location>
        <begin position="289"/>
        <end position="310"/>
    </location>
</feature>
<dbReference type="Pfam" id="PF02743">
    <property type="entry name" value="dCache_1"/>
    <property type="match status" value="1"/>
</dbReference>
<organism evidence="11 12">
    <name type="scientific">Carnobacterium iners</name>
    <dbReference type="NCBI Taxonomy" id="1073423"/>
    <lineage>
        <taxon>Bacteria</taxon>
        <taxon>Bacillati</taxon>
        <taxon>Bacillota</taxon>
        <taxon>Bacilli</taxon>
        <taxon>Lactobacillales</taxon>
        <taxon>Carnobacteriaceae</taxon>
        <taxon>Carnobacterium</taxon>
    </lineage>
</organism>
<evidence type="ECO:0000313" key="12">
    <source>
        <dbReference type="Proteomes" id="UP000193435"/>
    </source>
</evidence>